<evidence type="ECO:0000259" key="7">
    <source>
        <dbReference type="Pfam" id="PF02866"/>
    </source>
</evidence>
<dbReference type="InterPro" id="IPR001236">
    <property type="entry name" value="Lactate/malate_DH_N"/>
</dbReference>
<evidence type="ECO:0000313" key="8">
    <source>
        <dbReference type="EMBL" id="PYI13230.1"/>
    </source>
</evidence>
<evidence type="ECO:0000256" key="4">
    <source>
        <dbReference type="PIRSR" id="PIRSR000102-3"/>
    </source>
</evidence>
<keyword evidence="9" id="KW-1185">Reference proteome</keyword>
<dbReference type="Pfam" id="PF02866">
    <property type="entry name" value="Ldh_1_C"/>
    <property type="match status" value="1"/>
</dbReference>
<dbReference type="SUPFAM" id="SSF56327">
    <property type="entry name" value="LDH C-terminal domain-like"/>
    <property type="match status" value="1"/>
</dbReference>
<feature type="domain" description="Lactate/malate dehydrogenase C-terminal" evidence="7">
    <location>
        <begin position="154"/>
        <end position="308"/>
    </location>
</feature>
<keyword evidence="2 4" id="KW-0520">NAD</keyword>
<feature type="active site" description="Proton acceptor" evidence="3">
    <location>
        <position position="184"/>
    </location>
</feature>
<organism evidence="8 9">
    <name type="scientific">Aspergillus violaceofuscus (strain CBS 115571)</name>
    <dbReference type="NCBI Taxonomy" id="1450538"/>
    <lineage>
        <taxon>Eukaryota</taxon>
        <taxon>Fungi</taxon>
        <taxon>Dikarya</taxon>
        <taxon>Ascomycota</taxon>
        <taxon>Pezizomycotina</taxon>
        <taxon>Eurotiomycetes</taxon>
        <taxon>Eurotiomycetidae</taxon>
        <taxon>Eurotiales</taxon>
        <taxon>Aspergillaceae</taxon>
        <taxon>Aspergillus</taxon>
    </lineage>
</organism>
<dbReference type="InterPro" id="IPR015955">
    <property type="entry name" value="Lactate_DH/Glyco_Ohase_4_C"/>
</dbReference>
<name>A0A2V5HBE8_ASPV1</name>
<proteinExistence type="inferred from homology"/>
<dbReference type="Gene3D" id="3.40.50.720">
    <property type="entry name" value="NAD(P)-binding Rossmann-like Domain"/>
    <property type="match status" value="1"/>
</dbReference>
<dbReference type="GO" id="GO:0004459">
    <property type="term" value="F:L-lactate dehydrogenase (NAD+) activity"/>
    <property type="evidence" value="ECO:0007669"/>
    <property type="project" value="TreeGrafter"/>
</dbReference>
<evidence type="ECO:0000256" key="1">
    <source>
        <dbReference type="ARBA" id="ARBA00023002"/>
    </source>
</evidence>
<dbReference type="GO" id="GO:0006089">
    <property type="term" value="P:lactate metabolic process"/>
    <property type="evidence" value="ECO:0007669"/>
    <property type="project" value="TreeGrafter"/>
</dbReference>
<dbReference type="PANTHER" id="PTHR43128">
    <property type="entry name" value="L-2-HYDROXYCARBOXYLATE DEHYDROGENASE (NAD(P)(+))"/>
    <property type="match status" value="1"/>
</dbReference>
<feature type="domain" description="Lactate/malate dehydrogenase N-terminal" evidence="6">
    <location>
        <begin position="4"/>
        <end position="151"/>
    </location>
</feature>
<keyword evidence="1 5" id="KW-0560">Oxidoreductase</keyword>
<feature type="binding site" evidence="4">
    <location>
        <begin position="127"/>
        <end position="129"/>
    </location>
    <ligand>
        <name>NAD(+)</name>
        <dbReference type="ChEBI" id="CHEBI:57540"/>
    </ligand>
</feature>
<dbReference type="AlphaFoldDB" id="A0A2V5HBE8"/>
<dbReference type="InterPro" id="IPR001557">
    <property type="entry name" value="L-lactate/malate_DH"/>
</dbReference>
<sequence>MTSRIGIIGVGPVGAAAAYALLLQHVARELWLVDVKLDRRNGQVRDLADVAAVVADPESPGGGAGATVRAATHHEVAAECDVIVITAGSKYTIGETSMQHLYRKVSIVRSIVAAMQPIRRDAVLLVVSNPVDLLTSLVKEMAGLPAGQVLGTGTELDGVRLRALVAAEMRTSASSINLNVVGVHGPSQLATWSTATINDQSLHPTLLSTHHPTLLADECKRRSEAIVHSKGSTEYGIAAVIARLCAAILDDKQSVHAVSHLQAEFGCCFSLPAVLGREGVVRTVAVELNEGERAEMERSVRLLRGRIGSVEGDGVV</sequence>
<accession>A0A2V5HBE8</accession>
<evidence type="ECO:0000256" key="2">
    <source>
        <dbReference type="ARBA" id="ARBA00023027"/>
    </source>
</evidence>
<dbReference type="InterPro" id="IPR022383">
    <property type="entry name" value="Lactate/malate_DH_C"/>
</dbReference>
<dbReference type="EMBL" id="KZ825254">
    <property type="protein sequence ID" value="PYI13230.1"/>
    <property type="molecule type" value="Genomic_DNA"/>
</dbReference>
<comment type="similarity">
    <text evidence="5">Belongs to the LDH/MDH superfamily.</text>
</comment>
<feature type="binding site" evidence="4">
    <location>
        <position position="34"/>
    </location>
    <ligand>
        <name>NAD(+)</name>
        <dbReference type="ChEBI" id="CHEBI:57540"/>
    </ligand>
</feature>
<dbReference type="PRINTS" id="PR00086">
    <property type="entry name" value="LLDHDRGNASE"/>
</dbReference>
<dbReference type="SUPFAM" id="SSF51735">
    <property type="entry name" value="NAD(P)-binding Rossmann-fold domains"/>
    <property type="match status" value="1"/>
</dbReference>
<evidence type="ECO:0000256" key="3">
    <source>
        <dbReference type="PIRSR" id="PIRSR000102-1"/>
    </source>
</evidence>
<evidence type="ECO:0000256" key="5">
    <source>
        <dbReference type="RuleBase" id="RU003369"/>
    </source>
</evidence>
<protein>
    <submittedName>
        <fullName evidence="8">L-lactate/malate dehydrogenase</fullName>
    </submittedName>
</protein>
<evidence type="ECO:0000259" key="6">
    <source>
        <dbReference type="Pfam" id="PF00056"/>
    </source>
</evidence>
<reference evidence="8 9" key="1">
    <citation type="submission" date="2018-02" db="EMBL/GenBank/DDBJ databases">
        <title>The genomes of Aspergillus section Nigri reveals drivers in fungal speciation.</title>
        <authorList>
            <consortium name="DOE Joint Genome Institute"/>
            <person name="Vesth T.C."/>
            <person name="Nybo J."/>
            <person name="Theobald S."/>
            <person name="Brandl J."/>
            <person name="Frisvad J.C."/>
            <person name="Nielsen K.F."/>
            <person name="Lyhne E.K."/>
            <person name="Kogle M.E."/>
            <person name="Kuo A."/>
            <person name="Riley R."/>
            <person name="Clum A."/>
            <person name="Nolan M."/>
            <person name="Lipzen A."/>
            <person name="Salamov A."/>
            <person name="Henrissat B."/>
            <person name="Wiebenga A."/>
            <person name="De vries R.P."/>
            <person name="Grigoriev I.V."/>
            <person name="Mortensen U.H."/>
            <person name="Andersen M.R."/>
            <person name="Baker S.E."/>
        </authorList>
    </citation>
    <scope>NUCLEOTIDE SEQUENCE [LARGE SCALE GENOMIC DNA]</scope>
    <source>
        <strain evidence="8 9">CBS 115571</strain>
    </source>
</reference>
<dbReference type="PANTHER" id="PTHR43128:SF16">
    <property type="entry name" value="L-LACTATE DEHYDROGENASE"/>
    <property type="match status" value="1"/>
</dbReference>
<dbReference type="Proteomes" id="UP000249829">
    <property type="component" value="Unassembled WGS sequence"/>
</dbReference>
<dbReference type="Pfam" id="PF00056">
    <property type="entry name" value="Ldh_1_N"/>
    <property type="match status" value="1"/>
</dbReference>
<dbReference type="STRING" id="1450538.A0A2V5HBE8"/>
<feature type="binding site" evidence="4">
    <location>
        <begin position="9"/>
        <end position="14"/>
    </location>
    <ligand>
        <name>NAD(+)</name>
        <dbReference type="ChEBI" id="CHEBI:57540"/>
    </ligand>
</feature>
<dbReference type="PIRSF" id="PIRSF000102">
    <property type="entry name" value="Lac_mal_DH"/>
    <property type="match status" value="1"/>
</dbReference>
<dbReference type="InterPro" id="IPR036291">
    <property type="entry name" value="NAD(P)-bd_dom_sf"/>
</dbReference>
<dbReference type="Gene3D" id="3.90.110.10">
    <property type="entry name" value="Lactate dehydrogenase/glycoside hydrolase, family 4, C-terminal"/>
    <property type="match status" value="1"/>
</dbReference>
<evidence type="ECO:0000313" key="9">
    <source>
        <dbReference type="Proteomes" id="UP000249829"/>
    </source>
</evidence>
<gene>
    <name evidence="8" type="ORF">BO99DRAFT_397185</name>
</gene>
<dbReference type="OMA" id="THLDSMR"/>